<sequence length="254" mass="25798">MPRAMTSPYPLVGPLGDAYCVVVAATTAAAADTTADSAGLRAEAHPPLASPVSPLAMGSANEGASTGKRMSATMVSLTSQLDQCTVANHADAPVGEHGTVAQPTTVAPLLGTRRPRSSMPASTAGNATAPVASARRRHHPYATMPRLSISCAAPTATMHLMADPLSVSATPTASDYAEPLRTPVASLASALPAIGSPKLTTILSSPTLTSPLATPTAASRSVVPPRCRRGRRNAIGDVALELALIQRACSLFGY</sequence>
<keyword evidence="3" id="KW-1185">Reference proteome</keyword>
<evidence type="ECO:0000256" key="1">
    <source>
        <dbReference type="SAM" id="MobiDB-lite"/>
    </source>
</evidence>
<gene>
    <name evidence="2" type="ORF">THASP1DRAFT_22631</name>
</gene>
<evidence type="ECO:0000313" key="2">
    <source>
        <dbReference type="EMBL" id="RKP09539.1"/>
    </source>
</evidence>
<protein>
    <submittedName>
        <fullName evidence="2">Uncharacterized protein</fullName>
    </submittedName>
</protein>
<dbReference type="AlphaFoldDB" id="A0A4V1IX21"/>
<feature type="region of interest" description="Disordered" evidence="1">
    <location>
        <begin position="43"/>
        <end position="65"/>
    </location>
</feature>
<accession>A0A4V1IX21</accession>
<name>A0A4V1IX21_9FUNG</name>
<feature type="region of interest" description="Disordered" evidence="1">
    <location>
        <begin position="110"/>
        <end position="135"/>
    </location>
</feature>
<proteinExistence type="predicted"/>
<dbReference type="EMBL" id="KZ992506">
    <property type="protein sequence ID" value="RKP09539.1"/>
    <property type="molecule type" value="Genomic_DNA"/>
</dbReference>
<dbReference type="Proteomes" id="UP000271241">
    <property type="component" value="Unassembled WGS sequence"/>
</dbReference>
<organism evidence="2 3">
    <name type="scientific">Thamnocephalis sphaerospora</name>
    <dbReference type="NCBI Taxonomy" id="78915"/>
    <lineage>
        <taxon>Eukaryota</taxon>
        <taxon>Fungi</taxon>
        <taxon>Fungi incertae sedis</taxon>
        <taxon>Zoopagomycota</taxon>
        <taxon>Zoopagomycotina</taxon>
        <taxon>Zoopagomycetes</taxon>
        <taxon>Zoopagales</taxon>
        <taxon>Sigmoideomycetaceae</taxon>
        <taxon>Thamnocephalis</taxon>
    </lineage>
</organism>
<evidence type="ECO:0000313" key="3">
    <source>
        <dbReference type="Proteomes" id="UP000271241"/>
    </source>
</evidence>
<reference evidence="3" key="1">
    <citation type="journal article" date="2018" name="Nat. Microbiol.">
        <title>Leveraging single-cell genomics to expand the fungal tree of life.</title>
        <authorList>
            <person name="Ahrendt S.R."/>
            <person name="Quandt C.A."/>
            <person name="Ciobanu D."/>
            <person name="Clum A."/>
            <person name="Salamov A."/>
            <person name="Andreopoulos B."/>
            <person name="Cheng J.F."/>
            <person name="Woyke T."/>
            <person name="Pelin A."/>
            <person name="Henrissat B."/>
            <person name="Reynolds N.K."/>
            <person name="Benny G.L."/>
            <person name="Smith M.E."/>
            <person name="James T.Y."/>
            <person name="Grigoriev I.V."/>
        </authorList>
    </citation>
    <scope>NUCLEOTIDE SEQUENCE [LARGE SCALE GENOMIC DNA]</scope>
    <source>
        <strain evidence="3">RSA 1356</strain>
    </source>
</reference>